<name>A0ABW7HYH3_9ACTN</name>
<dbReference type="InterPro" id="IPR002139">
    <property type="entry name" value="Ribo/fructo_kinase"/>
</dbReference>
<dbReference type="GO" id="GO:0016301">
    <property type="term" value="F:kinase activity"/>
    <property type="evidence" value="ECO:0007669"/>
    <property type="project" value="UniProtKB-KW"/>
</dbReference>
<keyword evidence="3" id="KW-0547">Nucleotide-binding</keyword>
<dbReference type="PROSITE" id="PS00584">
    <property type="entry name" value="PFKB_KINASES_2"/>
    <property type="match status" value="1"/>
</dbReference>
<dbReference type="PANTHER" id="PTHR43085">
    <property type="entry name" value="HEXOKINASE FAMILY MEMBER"/>
    <property type="match status" value="1"/>
</dbReference>
<dbReference type="PANTHER" id="PTHR43085:SF1">
    <property type="entry name" value="PSEUDOURIDINE KINASE-RELATED"/>
    <property type="match status" value="1"/>
</dbReference>
<comment type="similarity">
    <text evidence="1 6">Belongs to the carbohydrate kinase PfkB family.</text>
</comment>
<protein>
    <submittedName>
        <fullName evidence="9">Carbohydrate kinase</fullName>
        <ecNumber evidence="9">2.7.1.-</ecNumber>
    </submittedName>
</protein>
<organism evidence="9 10">
    <name type="scientific">Streptomyces chitinivorans</name>
    <dbReference type="NCBI Taxonomy" id="1257027"/>
    <lineage>
        <taxon>Bacteria</taxon>
        <taxon>Bacillati</taxon>
        <taxon>Actinomycetota</taxon>
        <taxon>Actinomycetes</taxon>
        <taxon>Kitasatosporales</taxon>
        <taxon>Streptomycetaceae</taxon>
        <taxon>Streptomyces</taxon>
    </lineage>
</organism>
<evidence type="ECO:0000256" key="3">
    <source>
        <dbReference type="ARBA" id="ARBA00022741"/>
    </source>
</evidence>
<dbReference type="PRINTS" id="PR00990">
    <property type="entry name" value="RIBOKINASE"/>
</dbReference>
<evidence type="ECO:0000256" key="6">
    <source>
        <dbReference type="RuleBase" id="RU003704"/>
    </source>
</evidence>
<feature type="domain" description="Carbohydrate kinase PfkB" evidence="8">
    <location>
        <begin position="34"/>
        <end position="345"/>
    </location>
</feature>
<dbReference type="RefSeq" id="WP_279950286.1">
    <property type="nucleotide sequence ID" value="NZ_BAABEN010000021.1"/>
</dbReference>
<evidence type="ECO:0000313" key="9">
    <source>
        <dbReference type="EMBL" id="MFH0250966.1"/>
    </source>
</evidence>
<gene>
    <name evidence="9" type="ORF">ACG5V6_22465</name>
</gene>
<dbReference type="Proteomes" id="UP001607069">
    <property type="component" value="Unassembled WGS sequence"/>
</dbReference>
<dbReference type="SUPFAM" id="SSF53613">
    <property type="entry name" value="Ribokinase-like"/>
    <property type="match status" value="1"/>
</dbReference>
<evidence type="ECO:0000313" key="10">
    <source>
        <dbReference type="Proteomes" id="UP001607069"/>
    </source>
</evidence>
<evidence type="ECO:0000256" key="1">
    <source>
        <dbReference type="ARBA" id="ARBA00010688"/>
    </source>
</evidence>
<keyword evidence="10" id="KW-1185">Reference proteome</keyword>
<evidence type="ECO:0000256" key="4">
    <source>
        <dbReference type="ARBA" id="ARBA00022777"/>
    </source>
</evidence>
<feature type="region of interest" description="Disordered" evidence="7">
    <location>
        <begin position="1"/>
        <end position="31"/>
    </location>
</feature>
<keyword evidence="5" id="KW-0067">ATP-binding</keyword>
<reference evidence="9 10" key="1">
    <citation type="submission" date="2024-10" db="EMBL/GenBank/DDBJ databases">
        <authorList>
            <person name="Cho J.-C."/>
        </authorList>
    </citation>
    <scope>NUCLEOTIDE SEQUENCE [LARGE SCALE GENOMIC DNA]</scope>
    <source>
        <strain evidence="9 10">KCTC29696</strain>
    </source>
</reference>
<sequence length="357" mass="36090">MPTPVPEPTASEPAASEPAASEPTAPAPAAAPPVAVLGECVADAFTVPAPRGRERPSAPSIGLEVLPGGGPANTAVALARLGTPTRFLGRLSRDVFGRLFREHLAASGVDLAAAVEAAEPSTLAVADVDAAGRAEYSFHAEGTADWQWTDDGLERAASGPAACLHTGSLALVRPPGGEAVERLLERMRGRATVSIDPNVRPLLVEPAVYRERLPRWCAAADILRLSDDDLGHLLPGAGVEEAAAVLHGHGAALVVVTLGAHGAYASLEGAGGAERVRLRVPAEPTAVVDTVGAGDAFTGGLLHSLHTAGALGGRLDGLTAGTLEQALATGAAVAAATCAVRGADPPRAHRTGRRTRG</sequence>
<proteinExistence type="inferred from homology"/>
<dbReference type="CDD" id="cd01167">
    <property type="entry name" value="bac_FRK"/>
    <property type="match status" value="1"/>
</dbReference>
<evidence type="ECO:0000256" key="7">
    <source>
        <dbReference type="SAM" id="MobiDB-lite"/>
    </source>
</evidence>
<dbReference type="InterPro" id="IPR050306">
    <property type="entry name" value="PfkB_Carbo_kinase"/>
</dbReference>
<evidence type="ECO:0000256" key="5">
    <source>
        <dbReference type="ARBA" id="ARBA00022840"/>
    </source>
</evidence>
<keyword evidence="4 6" id="KW-0418">Kinase</keyword>
<comment type="caution">
    <text evidence="9">The sequence shown here is derived from an EMBL/GenBank/DDBJ whole genome shotgun (WGS) entry which is preliminary data.</text>
</comment>
<dbReference type="Gene3D" id="3.40.1190.20">
    <property type="match status" value="1"/>
</dbReference>
<dbReference type="InterPro" id="IPR011611">
    <property type="entry name" value="PfkB_dom"/>
</dbReference>
<dbReference type="EMBL" id="JBIHMK010000107">
    <property type="protein sequence ID" value="MFH0250966.1"/>
    <property type="molecule type" value="Genomic_DNA"/>
</dbReference>
<evidence type="ECO:0000259" key="8">
    <source>
        <dbReference type="Pfam" id="PF00294"/>
    </source>
</evidence>
<evidence type="ECO:0000256" key="2">
    <source>
        <dbReference type="ARBA" id="ARBA00022679"/>
    </source>
</evidence>
<dbReference type="InterPro" id="IPR029056">
    <property type="entry name" value="Ribokinase-like"/>
</dbReference>
<accession>A0ABW7HYH3</accession>
<dbReference type="InterPro" id="IPR002173">
    <property type="entry name" value="Carboh/pur_kinase_PfkB_CS"/>
</dbReference>
<feature type="compositionally biased region" description="Low complexity" evidence="7">
    <location>
        <begin position="8"/>
        <end position="24"/>
    </location>
</feature>
<dbReference type="Pfam" id="PF00294">
    <property type="entry name" value="PfkB"/>
    <property type="match status" value="1"/>
</dbReference>
<keyword evidence="2 6" id="KW-0808">Transferase</keyword>
<dbReference type="EC" id="2.7.1.-" evidence="9"/>